<dbReference type="PANTHER" id="PTHR45527">
    <property type="entry name" value="NONRIBOSOMAL PEPTIDE SYNTHETASE"/>
    <property type="match status" value="1"/>
</dbReference>
<proteinExistence type="predicted"/>
<dbReference type="Gene3D" id="3.30.559.30">
    <property type="entry name" value="Nonribosomal peptide synthetase, condensation domain"/>
    <property type="match status" value="1"/>
</dbReference>
<dbReference type="Proteomes" id="UP000078113">
    <property type="component" value="Unassembled WGS sequence"/>
</dbReference>
<evidence type="ECO:0000256" key="1">
    <source>
        <dbReference type="ARBA" id="ARBA00022598"/>
    </source>
</evidence>
<dbReference type="Pfam" id="PF00668">
    <property type="entry name" value="Condensation"/>
    <property type="match status" value="1"/>
</dbReference>
<reference evidence="3" key="2">
    <citation type="journal article" date="2019" name="IMA Fungus">
        <title>Genome sequencing and comparison of five Tilletia species to identify candidate genes for the detection of regulated species infecting wheat.</title>
        <authorList>
            <person name="Nguyen H.D.T."/>
            <person name="Sultana T."/>
            <person name="Kesanakurti P."/>
            <person name="Hambleton S."/>
        </authorList>
    </citation>
    <scope>NUCLEOTIDE SEQUENCE</scope>
    <source>
        <strain evidence="3">DAOMC 236422</strain>
    </source>
</reference>
<keyword evidence="1" id="KW-0436">Ligase</keyword>
<dbReference type="AlphaFoldDB" id="A0A8X7N2N5"/>
<dbReference type="GO" id="GO:0044550">
    <property type="term" value="P:secondary metabolite biosynthetic process"/>
    <property type="evidence" value="ECO:0007669"/>
    <property type="project" value="TreeGrafter"/>
</dbReference>
<accession>A0A8X7N2N5</accession>
<dbReference type="GO" id="GO:0005737">
    <property type="term" value="C:cytoplasm"/>
    <property type="evidence" value="ECO:0007669"/>
    <property type="project" value="TreeGrafter"/>
</dbReference>
<reference evidence="3" key="1">
    <citation type="submission" date="2016-04" db="EMBL/GenBank/DDBJ databases">
        <authorList>
            <person name="Nguyen H.D."/>
            <person name="Samba Siva P."/>
            <person name="Cullis J."/>
            <person name="Levesque C.A."/>
            <person name="Hambleton S."/>
        </authorList>
    </citation>
    <scope>NUCLEOTIDE SEQUENCE</scope>
    <source>
        <strain evidence="3">DAOMC 236422</strain>
    </source>
</reference>
<dbReference type="InterPro" id="IPR001242">
    <property type="entry name" value="Condensation_dom"/>
</dbReference>
<dbReference type="GO" id="GO:0016874">
    <property type="term" value="F:ligase activity"/>
    <property type="evidence" value="ECO:0007669"/>
    <property type="project" value="UniProtKB-KW"/>
</dbReference>
<evidence type="ECO:0000259" key="2">
    <source>
        <dbReference type="Pfam" id="PF00668"/>
    </source>
</evidence>
<dbReference type="InterPro" id="IPR023213">
    <property type="entry name" value="CAT-like_dom_sf"/>
</dbReference>
<dbReference type="SUPFAM" id="SSF52777">
    <property type="entry name" value="CoA-dependent acyltransferases"/>
    <property type="match status" value="2"/>
</dbReference>
<feature type="non-terminal residue" evidence="3">
    <location>
        <position position="1"/>
    </location>
</feature>
<dbReference type="GO" id="GO:0031177">
    <property type="term" value="F:phosphopantetheine binding"/>
    <property type="evidence" value="ECO:0007669"/>
    <property type="project" value="TreeGrafter"/>
</dbReference>
<keyword evidence="4" id="KW-1185">Reference proteome</keyword>
<gene>
    <name evidence="3" type="ORF">A4X09_0g7731</name>
</gene>
<sequence length="518" mass="56296">EEMSLACSTLPKQVLTASDLSLAPWLSNSSFFRLKTEIVKAIGVEWEQVEDVAPTTALQRGMILDALQDPGRRTYVHSFTYQLGRVDAQRLHAALLDLIRRRSTLRSRFALDAAAGATQIVLKAEHCHDIVLPIRDCRDDPEIRAAVEELSSDAGIGDFRSAPCRFGIFRSASGDVSMVWVMSHALYDGWSIGILEREYRILYDSRTVDDLDVIGEDVPFSNVARFLGLRDNEEDIQFWSGFMQGAQALPLSKASTRSLPGDELGRQWIARGQTEAVCNGTAKLPGIPLSTIFIFAAAATLGAYYDVDDVTFGLVLSGRTLPINGIERIVGPCINTMPCRLRLTKEANVLQHLGQFQNDLDRVQDHASVGLLEATQAASVSGPAITRVLLDFDGYSDSSVGLPNDAHVEPGHVSVQSISKAGPSDLTITGSITPEGRLQVHLLAGEAILISEDAGAMALKICQLVESMNTSHGNLSLREVQAVGMEERAQILDFAQGSSWLEAGEYESALARQLSTIS</sequence>
<comment type="caution">
    <text evidence="3">The sequence shown here is derived from an EMBL/GenBank/DDBJ whole genome shotgun (WGS) entry which is preliminary data.</text>
</comment>
<dbReference type="Gene3D" id="3.30.559.10">
    <property type="entry name" value="Chloramphenicol acetyltransferase-like domain"/>
    <property type="match status" value="1"/>
</dbReference>
<feature type="domain" description="Condensation" evidence="2">
    <location>
        <begin position="50"/>
        <end position="492"/>
    </location>
</feature>
<evidence type="ECO:0000313" key="4">
    <source>
        <dbReference type="Proteomes" id="UP000078113"/>
    </source>
</evidence>
<dbReference type="GO" id="GO:0043041">
    <property type="term" value="P:amino acid activation for nonribosomal peptide biosynthetic process"/>
    <property type="evidence" value="ECO:0007669"/>
    <property type="project" value="TreeGrafter"/>
</dbReference>
<name>A0A8X7N2N5_9BASI</name>
<dbReference type="PANTHER" id="PTHR45527:SF16">
    <property type="entry name" value="NONRIBOSOMAL PEPTIDE SYNTHASE ATNA-RELATED"/>
    <property type="match status" value="1"/>
</dbReference>
<dbReference type="EMBL" id="LWDG02001099">
    <property type="protein sequence ID" value="KAE8260973.1"/>
    <property type="molecule type" value="Genomic_DNA"/>
</dbReference>
<organism evidence="3 4">
    <name type="scientific">Tilletia walkeri</name>
    <dbReference type="NCBI Taxonomy" id="117179"/>
    <lineage>
        <taxon>Eukaryota</taxon>
        <taxon>Fungi</taxon>
        <taxon>Dikarya</taxon>
        <taxon>Basidiomycota</taxon>
        <taxon>Ustilaginomycotina</taxon>
        <taxon>Exobasidiomycetes</taxon>
        <taxon>Tilletiales</taxon>
        <taxon>Tilletiaceae</taxon>
        <taxon>Tilletia</taxon>
    </lineage>
</organism>
<protein>
    <recommendedName>
        <fullName evidence="2">Condensation domain-containing protein</fullName>
    </recommendedName>
</protein>
<evidence type="ECO:0000313" key="3">
    <source>
        <dbReference type="EMBL" id="KAE8260973.1"/>
    </source>
</evidence>